<comment type="caution">
    <text evidence="2">The sequence shown here is derived from an EMBL/GenBank/DDBJ whole genome shotgun (WGS) entry which is preliminary data.</text>
</comment>
<evidence type="ECO:0000313" key="2">
    <source>
        <dbReference type="EMBL" id="MDC3416041.1"/>
    </source>
</evidence>
<reference evidence="2" key="1">
    <citation type="submission" date="2022-06" db="EMBL/GenBank/DDBJ databases">
        <title>Aquibacillus sp. a new bacterium isolated from soil saline samples.</title>
        <authorList>
            <person name="Galisteo C."/>
            <person name="De La Haba R."/>
            <person name="Sanchez-Porro C."/>
            <person name="Ventosa A."/>
        </authorList>
    </citation>
    <scope>NUCLEOTIDE SEQUENCE</scope>
    <source>
        <strain evidence="2">3ASR75-54</strain>
    </source>
</reference>
<protein>
    <submittedName>
        <fullName evidence="2">YesL family protein</fullName>
    </submittedName>
</protein>
<keyword evidence="1" id="KW-0472">Membrane</keyword>
<dbReference type="EMBL" id="JAMQKC010000002">
    <property type="protein sequence ID" value="MDC3416041.1"/>
    <property type="molecule type" value="Genomic_DNA"/>
</dbReference>
<keyword evidence="3" id="KW-1185">Reference proteome</keyword>
<accession>A0A9X3WFE1</accession>
<name>A0A9X3WFE1_9BACI</name>
<gene>
    <name evidence="2" type="ORF">NC799_03830</name>
</gene>
<dbReference type="Pfam" id="PF04854">
    <property type="entry name" value="DUF624"/>
    <property type="match status" value="1"/>
</dbReference>
<feature type="transmembrane region" description="Helical" evidence="1">
    <location>
        <begin position="104"/>
        <end position="132"/>
    </location>
</feature>
<proteinExistence type="predicted"/>
<sequence length="215" mass="24801">METGVTSGFYNLCLWIFRFAYLNIIWILFCVLGLVIVGFFPATTAMLMIERKWLSGEKDIPIFQTFCSLFRQEFLKSNLLGFPLITFGILLYLNYLMLTSLNGLIVDVLTLFLIGLVFLYAIVVIYIFPVYIYYDVKYMDNVKYAFFIGISSPLMSLFILLSVVVYLYIGSIFPGIIPLYSGSVISFAVMWFTYCAFKRIEQKHIIMFDEGRGKG</sequence>
<dbReference type="AlphaFoldDB" id="A0A9X3WFE1"/>
<feature type="transmembrane region" description="Helical" evidence="1">
    <location>
        <begin position="79"/>
        <end position="98"/>
    </location>
</feature>
<feature type="transmembrane region" description="Helical" evidence="1">
    <location>
        <begin position="20"/>
        <end position="42"/>
    </location>
</feature>
<evidence type="ECO:0000256" key="1">
    <source>
        <dbReference type="SAM" id="Phobius"/>
    </source>
</evidence>
<keyword evidence="1" id="KW-0812">Transmembrane</keyword>
<evidence type="ECO:0000313" key="3">
    <source>
        <dbReference type="Proteomes" id="UP001145069"/>
    </source>
</evidence>
<dbReference type="InterPro" id="IPR006938">
    <property type="entry name" value="DUF624"/>
</dbReference>
<keyword evidence="1" id="KW-1133">Transmembrane helix</keyword>
<organism evidence="2 3">
    <name type="scientific">Aquibacillus salsiterrae</name>
    <dbReference type="NCBI Taxonomy" id="2950439"/>
    <lineage>
        <taxon>Bacteria</taxon>
        <taxon>Bacillati</taxon>
        <taxon>Bacillota</taxon>
        <taxon>Bacilli</taxon>
        <taxon>Bacillales</taxon>
        <taxon>Bacillaceae</taxon>
        <taxon>Aquibacillus</taxon>
    </lineage>
</organism>
<dbReference type="RefSeq" id="WP_272445023.1">
    <property type="nucleotide sequence ID" value="NZ_JAMQKC010000002.1"/>
</dbReference>
<dbReference type="Proteomes" id="UP001145069">
    <property type="component" value="Unassembled WGS sequence"/>
</dbReference>
<feature type="transmembrane region" description="Helical" evidence="1">
    <location>
        <begin position="144"/>
        <end position="169"/>
    </location>
</feature>
<feature type="transmembrane region" description="Helical" evidence="1">
    <location>
        <begin position="175"/>
        <end position="197"/>
    </location>
</feature>